<dbReference type="InterPro" id="IPR019127">
    <property type="entry name" value="Exosortase"/>
</dbReference>
<evidence type="ECO:0000256" key="8">
    <source>
        <dbReference type="SAM" id="Phobius"/>
    </source>
</evidence>
<dbReference type="Proteomes" id="UP001500359">
    <property type="component" value="Unassembled WGS sequence"/>
</dbReference>
<keyword evidence="3" id="KW-0645">Protease</keyword>
<dbReference type="RefSeq" id="WP_343859584.1">
    <property type="nucleotide sequence ID" value="NZ_BAAAFD010000005.1"/>
</dbReference>
<evidence type="ECO:0000256" key="2">
    <source>
        <dbReference type="ARBA" id="ARBA00022475"/>
    </source>
</evidence>
<feature type="transmembrane region" description="Helical" evidence="8">
    <location>
        <begin position="7"/>
        <end position="27"/>
    </location>
</feature>
<evidence type="ECO:0000313" key="10">
    <source>
        <dbReference type="EMBL" id="GAA0856919.1"/>
    </source>
</evidence>
<keyword evidence="6 8" id="KW-1133">Transmembrane helix</keyword>
<accession>A0ABN1LKN6</accession>
<dbReference type="InterPro" id="IPR013426">
    <property type="entry name" value="EpsH-like"/>
</dbReference>
<evidence type="ECO:0000259" key="9">
    <source>
        <dbReference type="Pfam" id="PF11984"/>
    </source>
</evidence>
<dbReference type="NCBIfam" id="TIGR04178">
    <property type="entry name" value="exo_archaeo"/>
    <property type="match status" value="1"/>
</dbReference>
<feature type="transmembrane region" description="Helical" evidence="8">
    <location>
        <begin position="39"/>
        <end position="58"/>
    </location>
</feature>
<dbReference type="InterPro" id="IPR017540">
    <property type="entry name" value="Exosortase-1"/>
</dbReference>
<dbReference type="Pfam" id="PF09721">
    <property type="entry name" value="Exosortase_EpsH"/>
    <property type="match status" value="1"/>
</dbReference>
<dbReference type="InterPro" id="IPR026392">
    <property type="entry name" value="Exo/Archaeosortase_dom"/>
</dbReference>
<protein>
    <submittedName>
        <fullName evidence="10">Exosortase A</fullName>
    </submittedName>
</protein>
<keyword evidence="2" id="KW-1003">Cell membrane</keyword>
<evidence type="ECO:0000256" key="5">
    <source>
        <dbReference type="ARBA" id="ARBA00022801"/>
    </source>
</evidence>
<evidence type="ECO:0000256" key="4">
    <source>
        <dbReference type="ARBA" id="ARBA00022692"/>
    </source>
</evidence>
<feature type="transmembrane region" description="Helical" evidence="8">
    <location>
        <begin position="209"/>
        <end position="235"/>
    </location>
</feature>
<evidence type="ECO:0000256" key="1">
    <source>
        <dbReference type="ARBA" id="ARBA00004651"/>
    </source>
</evidence>
<reference evidence="10 11" key="1">
    <citation type="journal article" date="2019" name="Int. J. Syst. Evol. Microbiol.">
        <title>The Global Catalogue of Microorganisms (GCM) 10K type strain sequencing project: providing services to taxonomists for standard genome sequencing and annotation.</title>
        <authorList>
            <consortium name="The Broad Institute Genomics Platform"/>
            <consortium name="The Broad Institute Genome Sequencing Center for Infectious Disease"/>
            <person name="Wu L."/>
            <person name="Ma J."/>
        </authorList>
    </citation>
    <scope>NUCLEOTIDE SEQUENCE [LARGE SCALE GENOMIC DNA]</scope>
    <source>
        <strain evidence="10 11">JCM 15896</strain>
    </source>
</reference>
<comment type="subcellular location">
    <subcellularLocation>
        <location evidence="1">Cell membrane</location>
        <topology evidence="1">Multi-pass membrane protein</topology>
    </subcellularLocation>
</comment>
<proteinExistence type="predicted"/>
<dbReference type="NCBIfam" id="TIGR03109">
    <property type="entry name" value="exosort_XrtA"/>
    <property type="match status" value="1"/>
</dbReference>
<feature type="transmembrane region" description="Helical" evidence="8">
    <location>
        <begin position="247"/>
        <end position="268"/>
    </location>
</feature>
<evidence type="ECO:0000256" key="6">
    <source>
        <dbReference type="ARBA" id="ARBA00022989"/>
    </source>
</evidence>
<dbReference type="EMBL" id="BAAAFD010000005">
    <property type="protein sequence ID" value="GAA0856919.1"/>
    <property type="molecule type" value="Genomic_DNA"/>
</dbReference>
<feature type="transmembrane region" description="Helical" evidence="8">
    <location>
        <begin position="70"/>
        <end position="93"/>
    </location>
</feature>
<dbReference type="InterPro" id="IPR014263">
    <property type="entry name" value="Methanolan_biosynth_EpsI"/>
</dbReference>
<gene>
    <name evidence="10" type="primary">xrtA</name>
    <name evidence="10" type="ORF">GCM10009114_20670</name>
</gene>
<evidence type="ECO:0000256" key="7">
    <source>
        <dbReference type="ARBA" id="ARBA00023136"/>
    </source>
</evidence>
<name>A0ABN1LKN6_9ALTE</name>
<comment type="caution">
    <text evidence="10">The sequence shown here is derived from an EMBL/GenBank/DDBJ whole genome shotgun (WGS) entry which is preliminary data.</text>
</comment>
<feature type="transmembrane region" description="Helical" evidence="8">
    <location>
        <begin position="105"/>
        <end position="128"/>
    </location>
</feature>
<keyword evidence="11" id="KW-1185">Reference proteome</keyword>
<keyword evidence="4 8" id="KW-0812">Transmembrane</keyword>
<feature type="domain" description="Methanolan biosynthesis EpsI" evidence="9">
    <location>
        <begin position="331"/>
        <end position="456"/>
    </location>
</feature>
<keyword evidence="7 8" id="KW-0472">Membrane</keyword>
<dbReference type="Pfam" id="PF11984">
    <property type="entry name" value="DUF3485"/>
    <property type="match status" value="1"/>
</dbReference>
<keyword evidence="5" id="KW-0378">Hydrolase</keyword>
<evidence type="ECO:0000313" key="11">
    <source>
        <dbReference type="Proteomes" id="UP001500359"/>
    </source>
</evidence>
<dbReference type="NCBIfam" id="TIGR02602">
    <property type="entry name" value="8TM_EpsH"/>
    <property type="match status" value="1"/>
</dbReference>
<organism evidence="10 11">
    <name type="scientific">Aliiglaciecola litoralis</name>
    <dbReference type="NCBI Taxonomy" id="582857"/>
    <lineage>
        <taxon>Bacteria</taxon>
        <taxon>Pseudomonadati</taxon>
        <taxon>Pseudomonadota</taxon>
        <taxon>Gammaproteobacteria</taxon>
        <taxon>Alteromonadales</taxon>
        <taxon>Alteromonadaceae</taxon>
        <taxon>Aliiglaciecola</taxon>
    </lineage>
</organism>
<sequence>MTFLKSSIFKYLFAIFVLWGGLFYASIESTVAIWYRSETFAHCFIILPICIYLIKLKWAQLHQVQLKPSLLALVFVAGTLVLWLFGSMAQVLVIEQFATFAMLPMMIWCLLGGQVARVLLFTSFFWLFSVPVGEFMIPQLQELTADITVFAIELTGIPVYREGLYIAIPGGLFEVAVACSGIRYLIASFTLGTLFAYLNYNSFKKRTIFILFSIFLPLLANGIRAYGIVMIAHLSDMKYATGVDHLVYGWVFFGVVIFIMFTVGGRWADPLPEKQTIDNPAGPKLDLSGLVKPGIGLAILLVASVSYKLAFENPISSVTPAISKVFNTDQAPSDVSWLPSFINPTHQAIGQQDGVDYFYAYYNGNIQGQELINGRNTLYNIERWSIVSDDANERFRTLEITDVYGRNRLLTYAYVTPWHVTHKAIEIKLVQAVQALIGQPQNGYILVMSKPIEKRDLDKRLLEQKADAFFNGESQALLSGE</sequence>
<evidence type="ECO:0000256" key="3">
    <source>
        <dbReference type="ARBA" id="ARBA00022670"/>
    </source>
</evidence>
<feature type="transmembrane region" description="Helical" evidence="8">
    <location>
        <begin position="172"/>
        <end position="197"/>
    </location>
</feature>